<dbReference type="RefSeq" id="WP_102267832.1">
    <property type="nucleotide sequence ID" value="NZ_DBEZTG010000407.1"/>
</dbReference>
<dbReference type="PANTHER" id="PTHR42967:SF1">
    <property type="entry name" value="MBL FOLD METALLO-HYDROLASE"/>
    <property type="match status" value="1"/>
</dbReference>
<dbReference type="Gene3D" id="3.60.15.10">
    <property type="entry name" value="Ribonuclease Z/Hydroxyacylglutathione hydrolase-like"/>
    <property type="match status" value="1"/>
</dbReference>
<dbReference type="SUPFAM" id="SSF56281">
    <property type="entry name" value="Metallo-hydrolase/oxidoreductase"/>
    <property type="match status" value="1"/>
</dbReference>
<protein>
    <submittedName>
        <fullName evidence="1">MBL fold metallo-hydrolase</fullName>
    </submittedName>
</protein>
<keyword evidence="2" id="KW-1185">Reference proteome</keyword>
<dbReference type="PANTHER" id="PTHR42967">
    <property type="entry name" value="METAL DEPENDENT HYDROLASE"/>
    <property type="match status" value="1"/>
</dbReference>
<reference evidence="1 2" key="1">
    <citation type="submission" date="2022-06" db="EMBL/GenBank/DDBJ databases">
        <title>Isolation of gut microbiota from human fecal samples.</title>
        <authorList>
            <person name="Pamer E.G."/>
            <person name="Barat B."/>
            <person name="Waligurski E."/>
            <person name="Medina S."/>
            <person name="Paddock L."/>
            <person name="Mostad J."/>
        </authorList>
    </citation>
    <scope>NUCLEOTIDE SEQUENCE [LARGE SCALE GENOMIC DNA]</scope>
    <source>
        <strain evidence="1 2">DFI.6.1</strain>
    </source>
</reference>
<comment type="caution">
    <text evidence="1">The sequence shown here is derived from an EMBL/GenBank/DDBJ whole genome shotgun (WGS) entry which is preliminary data.</text>
</comment>
<gene>
    <name evidence="1" type="ORF">NE663_07400</name>
</gene>
<name>A0ABT1SLI5_9FIRM</name>
<dbReference type="Pfam" id="PF13483">
    <property type="entry name" value="Lactamase_B_3"/>
    <property type="match status" value="1"/>
</dbReference>
<sequence length="226" mass="26193">MKITYLYHSGVIVELSSHILIFDYWKGKLPKLPCDKTICVFVSHAHDDHYQPAIFKLLSYCRDVTYIFAQDILAPFPYYACGKNETHYIKDLKVTTFASNDEGVAFLVSVEGKQIYHSGDLHLWNWPCENESDRRFLIWQRQVFEEAMQKLHDCSIDVAFYPIDPRLEAQTLDGIRAFRKAVFAKHVIAIHFADRIDEVKAMIAQDPLLQEDQGLHVLMPNESITL</sequence>
<accession>A0ABT1SLI5</accession>
<evidence type="ECO:0000313" key="2">
    <source>
        <dbReference type="Proteomes" id="UP001524435"/>
    </source>
</evidence>
<proteinExistence type="predicted"/>
<evidence type="ECO:0000313" key="1">
    <source>
        <dbReference type="EMBL" id="MCQ5122081.1"/>
    </source>
</evidence>
<dbReference type="EMBL" id="JANGCH010000009">
    <property type="protein sequence ID" value="MCQ5122081.1"/>
    <property type="molecule type" value="Genomic_DNA"/>
</dbReference>
<dbReference type="Proteomes" id="UP001524435">
    <property type="component" value="Unassembled WGS sequence"/>
</dbReference>
<dbReference type="InterPro" id="IPR036866">
    <property type="entry name" value="RibonucZ/Hydroxyglut_hydro"/>
</dbReference>
<organism evidence="1 2">
    <name type="scientific">Massilicoli timonensis</name>
    <dbReference type="NCBI Taxonomy" id="2015901"/>
    <lineage>
        <taxon>Bacteria</taxon>
        <taxon>Bacillati</taxon>
        <taxon>Bacillota</taxon>
        <taxon>Erysipelotrichia</taxon>
        <taxon>Erysipelotrichales</taxon>
        <taxon>Erysipelotrichaceae</taxon>
        <taxon>Massilicoli</taxon>
    </lineage>
</organism>